<evidence type="ECO:0000256" key="1">
    <source>
        <dbReference type="ARBA" id="ARBA00004123"/>
    </source>
</evidence>
<dbReference type="Gene3D" id="3.10.20.90">
    <property type="entry name" value="Phosphatidylinositol 3-kinase Catalytic Subunit, Chain A, domain 1"/>
    <property type="match status" value="1"/>
</dbReference>
<keyword evidence="6 8" id="KW-0539">Nucleus</keyword>
<dbReference type="Gramene" id="evm.model.01.707">
    <property type="protein sequence ID" value="cds.evm.model.01.707"/>
    <property type="gene ID" value="evm.TU.01.707"/>
</dbReference>
<evidence type="ECO:0000259" key="10">
    <source>
        <dbReference type="PROSITE" id="PS50863"/>
    </source>
</evidence>
<keyword evidence="12" id="KW-1185">Reference proteome</keyword>
<feature type="compositionally biased region" description="Polar residues" evidence="9">
    <location>
        <begin position="10"/>
        <end position="19"/>
    </location>
</feature>
<comment type="subcellular location">
    <subcellularLocation>
        <location evidence="1 8">Nucleus</location>
    </subcellularLocation>
</comment>
<dbReference type="Pfam" id="PF06507">
    <property type="entry name" value="ARF_AD"/>
    <property type="match status" value="1"/>
</dbReference>
<name>A0A803NQE3_CANSA</name>
<dbReference type="GO" id="GO:0009734">
    <property type="term" value="P:auxin-activated signaling pathway"/>
    <property type="evidence" value="ECO:0007669"/>
    <property type="project" value="UniProtKB-KW"/>
</dbReference>
<dbReference type="Proteomes" id="UP000596661">
    <property type="component" value="Chromosome 1"/>
</dbReference>
<dbReference type="InterPro" id="IPR003340">
    <property type="entry name" value="B3_DNA-bd"/>
</dbReference>
<dbReference type="Gene3D" id="2.40.330.10">
    <property type="entry name" value="DNA-binding pseudobarrel domain"/>
    <property type="match status" value="1"/>
</dbReference>
<reference evidence="11" key="1">
    <citation type="submission" date="2018-11" db="EMBL/GenBank/DDBJ databases">
        <authorList>
            <person name="Grassa J C."/>
        </authorList>
    </citation>
    <scope>NUCLEOTIDE SEQUENCE [LARGE SCALE GENOMIC DNA]</scope>
</reference>
<keyword evidence="5 8" id="KW-0804">Transcription</keyword>
<feature type="domain" description="TF-B3" evidence="10">
    <location>
        <begin position="139"/>
        <end position="241"/>
    </location>
</feature>
<evidence type="ECO:0000256" key="8">
    <source>
        <dbReference type="RuleBase" id="RU004561"/>
    </source>
</evidence>
<protein>
    <recommendedName>
        <fullName evidence="8">Auxin response factor</fullName>
    </recommendedName>
</protein>
<evidence type="ECO:0000256" key="9">
    <source>
        <dbReference type="SAM" id="MobiDB-lite"/>
    </source>
</evidence>
<dbReference type="SUPFAM" id="SSF101936">
    <property type="entry name" value="DNA-binding pseudobarrel domain"/>
    <property type="match status" value="1"/>
</dbReference>
<dbReference type="OMA" id="MSAENDY"/>
<evidence type="ECO:0000256" key="4">
    <source>
        <dbReference type="ARBA" id="ARBA00023125"/>
    </source>
</evidence>
<dbReference type="InterPro" id="IPR010525">
    <property type="entry name" value="ARF_dom"/>
</dbReference>
<dbReference type="InterPro" id="IPR044835">
    <property type="entry name" value="ARF_plant"/>
</dbReference>
<evidence type="ECO:0000256" key="2">
    <source>
        <dbReference type="ARBA" id="ARBA00007853"/>
    </source>
</evidence>
<dbReference type="PANTHER" id="PTHR31384:SF25">
    <property type="entry name" value="AUXIN RESPONSE FACTOR"/>
    <property type="match status" value="1"/>
</dbReference>
<comment type="subunit">
    <text evidence="8">Homodimers and heterodimers.</text>
</comment>
<dbReference type="Pfam" id="PF02362">
    <property type="entry name" value="B3"/>
    <property type="match status" value="1"/>
</dbReference>
<reference evidence="11" key="2">
    <citation type="submission" date="2021-03" db="UniProtKB">
        <authorList>
            <consortium name="EnsemblPlants"/>
        </authorList>
    </citation>
    <scope>IDENTIFICATION</scope>
</reference>
<dbReference type="PANTHER" id="PTHR31384">
    <property type="entry name" value="AUXIN RESPONSE FACTOR 4-RELATED"/>
    <property type="match status" value="1"/>
</dbReference>
<dbReference type="GO" id="GO:0005634">
    <property type="term" value="C:nucleus"/>
    <property type="evidence" value="ECO:0007669"/>
    <property type="project" value="UniProtKB-SubCell"/>
</dbReference>
<keyword evidence="3 8" id="KW-0805">Transcription regulation</keyword>
<keyword evidence="4 8" id="KW-0238">DNA-binding</keyword>
<dbReference type="EMBL" id="UZAU01000018">
    <property type="status" value="NOT_ANNOTATED_CDS"/>
    <property type="molecule type" value="Genomic_DNA"/>
</dbReference>
<comment type="function">
    <text evidence="8">Auxin response factors (ARFs) are transcriptional factors that bind specifically to the DNA sequence 5'-TGTCTC-3' found in the auxin-responsive promoter elements (AuxREs).</text>
</comment>
<dbReference type="FunFam" id="2.30.30.1040:FF:000001">
    <property type="entry name" value="Auxin response factor"/>
    <property type="match status" value="1"/>
</dbReference>
<proteinExistence type="inferred from homology"/>
<evidence type="ECO:0000313" key="12">
    <source>
        <dbReference type="Proteomes" id="UP000596661"/>
    </source>
</evidence>
<evidence type="ECO:0000256" key="6">
    <source>
        <dbReference type="ARBA" id="ARBA00023242"/>
    </source>
</evidence>
<dbReference type="CDD" id="cd10017">
    <property type="entry name" value="B3_DNA"/>
    <property type="match status" value="1"/>
</dbReference>
<keyword evidence="7 8" id="KW-0927">Auxin signaling pathway</keyword>
<dbReference type="PROSITE" id="PS50863">
    <property type="entry name" value="B3"/>
    <property type="match status" value="1"/>
</dbReference>
<dbReference type="InterPro" id="IPR015300">
    <property type="entry name" value="DNA-bd_pseudobarrel_sf"/>
</dbReference>
<evidence type="ECO:0000313" key="11">
    <source>
        <dbReference type="EnsemblPlants" id="cds.evm.model.01.707"/>
    </source>
</evidence>
<evidence type="ECO:0000256" key="7">
    <source>
        <dbReference type="ARBA" id="ARBA00023294"/>
    </source>
</evidence>
<dbReference type="SMART" id="SM01019">
    <property type="entry name" value="B3"/>
    <property type="match status" value="1"/>
</dbReference>
<feature type="region of interest" description="Disordered" evidence="9">
    <location>
        <begin position="1"/>
        <end position="27"/>
    </location>
</feature>
<sequence length="865" mass="96825">MDHSGVEGTNGLQEQSTSCFEVPTENEDVKDPLSNGLWKACAGRQVRVPLRGEMVYYFPQGHIEQVQAYASEDGNVEMPIYNLPSKILCKVSNIELKAEVLSDEVFAQITLLPLTDKLELSSNDVDITALPKKTKVFSFSKILTPSDTSTHGGFSVPKRQADGCFPLLDMSQQPPVQELVAKDLHGFEWHFRHIYRGQPKRHLLTSGWSTFVSAKKLVAGDSCIFLRGENGDLRVGIRRAMKKTLNHASTSVISSQSMQHGVLATAFHSFSALAFIHVYYRPWTCPAEFIIPYDEYMKSVENDYLPGTKFGYTLEGEECSEKRYTGTIIGVEDQDGIRWPGSHWRCLKVQWDAQSSISVLPERLSPWNIKPVDSTDKTDIFVRPPPKRRRELDLLSSESHSLATQAKHTPQRLKEVLQGQEISVRHGQEPSARIQSMLPKFVMPPNPELKQGQLKFEKQLQAPFYQYPREQLAFPGEKTTKTSLTNNQWWSMCAPYRGSDSAAFTKSFSVSNGNSGHSGSQEYMTLGKKSGDGAPCYPNDSNKYMLFGVNLFNSHQELPSPQVTTSCELLSPFSFPPTSQCSSVSEPIQVSDTSKSISDFFPEKQCNKCCSIRYRSYIKVLKHGTALGRTTDLSKFDGYAELIAELDQMFGFNGSLIDGSTAVETVLCGGVLRPMQGVLMQKLEESSDIFGGGVDTSSRPSSSYHYFPSFAVNLRSEAESYYSGAEEVVVSSDVDGEAYWRDSISRASEESEEEPDAQVEDLRVPDQWLPPSRALEESEWLRVTLHKWLDDEYCPEPTNVEISKVASYSYYKCLIEGQTDLGEILLKMARELETISYQESFHGAFSSANAAINLIAQRIDHPHLS</sequence>
<dbReference type="GO" id="GO:0003677">
    <property type="term" value="F:DNA binding"/>
    <property type="evidence" value="ECO:0007669"/>
    <property type="project" value="UniProtKB-KW"/>
</dbReference>
<dbReference type="AlphaFoldDB" id="A0A803NQE3"/>
<evidence type="ECO:0000256" key="5">
    <source>
        <dbReference type="ARBA" id="ARBA00023163"/>
    </source>
</evidence>
<dbReference type="EnsemblPlants" id="evm.model.01.707">
    <property type="protein sequence ID" value="cds.evm.model.01.707"/>
    <property type="gene ID" value="evm.TU.01.707"/>
</dbReference>
<organism evidence="11 12">
    <name type="scientific">Cannabis sativa</name>
    <name type="common">Hemp</name>
    <name type="synonym">Marijuana</name>
    <dbReference type="NCBI Taxonomy" id="3483"/>
    <lineage>
        <taxon>Eukaryota</taxon>
        <taxon>Viridiplantae</taxon>
        <taxon>Streptophyta</taxon>
        <taxon>Embryophyta</taxon>
        <taxon>Tracheophyta</taxon>
        <taxon>Spermatophyta</taxon>
        <taxon>Magnoliopsida</taxon>
        <taxon>eudicotyledons</taxon>
        <taxon>Gunneridae</taxon>
        <taxon>Pentapetalae</taxon>
        <taxon>rosids</taxon>
        <taxon>fabids</taxon>
        <taxon>Rosales</taxon>
        <taxon>Cannabaceae</taxon>
        <taxon>Cannabis</taxon>
    </lineage>
</organism>
<comment type="similarity">
    <text evidence="2 8">Belongs to the ARF family.</text>
</comment>
<dbReference type="GO" id="GO:0006355">
    <property type="term" value="P:regulation of DNA-templated transcription"/>
    <property type="evidence" value="ECO:0007669"/>
    <property type="project" value="InterPro"/>
</dbReference>
<dbReference type="FunFam" id="2.40.330.10:FF:000001">
    <property type="entry name" value="Auxin response factor"/>
    <property type="match status" value="1"/>
</dbReference>
<dbReference type="Gene3D" id="2.30.30.1040">
    <property type="match status" value="1"/>
</dbReference>
<evidence type="ECO:0000256" key="3">
    <source>
        <dbReference type="ARBA" id="ARBA00023015"/>
    </source>
</evidence>
<accession>A0A803NQE3</accession>